<sequence>MQKIKLMLVDDQVIVREGLRALLENYEDIEIIDEAGNGLEAVTKAKTHIPDIILMDIRMPEVDGVEATRQIKAYNSDIRVIMLTTFDEDDYIIRAMTYGASGYLLKDIGREKLVQAIRDSLSGNIILPGAVAAKITNRLVEDSKNRHPDMSQRSQSLGISVEDFKPRELEIIKWMVQGKDNREIAEALYLSLGTVKNYVSQIYMKLEVANRANAIIALKKIGY</sequence>
<dbReference type="PROSITE" id="PS50043">
    <property type="entry name" value="HTH_LUXR_2"/>
    <property type="match status" value="1"/>
</dbReference>
<evidence type="ECO:0000256" key="1">
    <source>
        <dbReference type="ARBA" id="ARBA00018672"/>
    </source>
</evidence>
<feature type="domain" description="Response regulatory" evidence="9">
    <location>
        <begin position="5"/>
        <end position="121"/>
    </location>
</feature>
<gene>
    <name evidence="10" type="primary">yfiK</name>
    <name evidence="10" type="ORF">PATL70BA_0583</name>
</gene>
<dbReference type="InterPro" id="IPR016032">
    <property type="entry name" value="Sig_transdc_resp-reg_C-effctor"/>
</dbReference>
<dbReference type="SMART" id="SM00448">
    <property type="entry name" value="REC"/>
    <property type="match status" value="1"/>
</dbReference>
<accession>A0A3P7NU93</accession>
<dbReference type="SUPFAM" id="SSF46894">
    <property type="entry name" value="C-terminal effector domain of the bipartite response regulators"/>
    <property type="match status" value="1"/>
</dbReference>
<evidence type="ECO:0000256" key="2">
    <source>
        <dbReference type="ARBA" id="ARBA00022553"/>
    </source>
</evidence>
<dbReference type="PROSITE" id="PS50110">
    <property type="entry name" value="RESPONSE_REGULATORY"/>
    <property type="match status" value="1"/>
</dbReference>
<evidence type="ECO:0000313" key="11">
    <source>
        <dbReference type="Proteomes" id="UP000279029"/>
    </source>
</evidence>
<dbReference type="SUPFAM" id="SSF52172">
    <property type="entry name" value="CheY-like"/>
    <property type="match status" value="1"/>
</dbReference>
<dbReference type="GO" id="GO:0003677">
    <property type="term" value="F:DNA binding"/>
    <property type="evidence" value="ECO:0007669"/>
    <property type="project" value="UniProtKB-KW"/>
</dbReference>
<dbReference type="InterPro" id="IPR058245">
    <property type="entry name" value="NreC/VraR/RcsB-like_REC"/>
</dbReference>
<dbReference type="GO" id="GO:0000160">
    <property type="term" value="P:phosphorelay signal transduction system"/>
    <property type="evidence" value="ECO:0007669"/>
    <property type="project" value="InterPro"/>
</dbReference>
<dbReference type="Pfam" id="PF00072">
    <property type="entry name" value="Response_reg"/>
    <property type="match status" value="1"/>
</dbReference>
<dbReference type="InterPro" id="IPR000792">
    <property type="entry name" value="Tscrpt_reg_LuxR_C"/>
</dbReference>
<dbReference type="GO" id="GO:0006355">
    <property type="term" value="P:regulation of DNA-templated transcription"/>
    <property type="evidence" value="ECO:0007669"/>
    <property type="project" value="InterPro"/>
</dbReference>
<evidence type="ECO:0000256" key="4">
    <source>
        <dbReference type="ARBA" id="ARBA00023125"/>
    </source>
</evidence>
<evidence type="ECO:0000256" key="7">
    <source>
        <dbReference type="PROSITE-ProRule" id="PRU00169"/>
    </source>
</evidence>
<evidence type="ECO:0000259" key="8">
    <source>
        <dbReference type="PROSITE" id="PS50043"/>
    </source>
</evidence>
<dbReference type="PANTHER" id="PTHR43214:SF43">
    <property type="entry name" value="TWO-COMPONENT RESPONSE REGULATOR"/>
    <property type="match status" value="1"/>
</dbReference>
<dbReference type="InterPro" id="IPR039420">
    <property type="entry name" value="WalR-like"/>
</dbReference>
<dbReference type="Pfam" id="PF00196">
    <property type="entry name" value="GerE"/>
    <property type="match status" value="1"/>
</dbReference>
<dbReference type="CDD" id="cd06170">
    <property type="entry name" value="LuxR_C_like"/>
    <property type="match status" value="1"/>
</dbReference>
<dbReference type="KEGG" id="cbar:PATL70BA_0583"/>
<dbReference type="Proteomes" id="UP000279029">
    <property type="component" value="Chromosome"/>
</dbReference>
<dbReference type="RefSeq" id="WP_125135956.1">
    <property type="nucleotide sequence ID" value="NZ_LR130778.1"/>
</dbReference>
<keyword evidence="11" id="KW-1185">Reference proteome</keyword>
<evidence type="ECO:0000259" key="9">
    <source>
        <dbReference type="PROSITE" id="PS50110"/>
    </source>
</evidence>
<dbReference type="InterPro" id="IPR001789">
    <property type="entry name" value="Sig_transdc_resp-reg_receiver"/>
</dbReference>
<evidence type="ECO:0000256" key="5">
    <source>
        <dbReference type="ARBA" id="ARBA00023163"/>
    </source>
</evidence>
<dbReference type="Gene3D" id="3.40.50.2300">
    <property type="match status" value="1"/>
</dbReference>
<dbReference type="InterPro" id="IPR011006">
    <property type="entry name" value="CheY-like_superfamily"/>
</dbReference>
<dbReference type="SMART" id="SM00421">
    <property type="entry name" value="HTH_LUXR"/>
    <property type="match status" value="1"/>
</dbReference>
<keyword evidence="5" id="KW-0804">Transcription</keyword>
<reference evidence="10 11" key="1">
    <citation type="submission" date="2018-09" db="EMBL/GenBank/DDBJ databases">
        <authorList>
            <person name="Postec A."/>
        </authorList>
    </citation>
    <scope>NUCLEOTIDE SEQUENCE [LARGE SCALE GENOMIC DNA]</scope>
    <source>
        <strain evidence="10">70B-A</strain>
    </source>
</reference>
<evidence type="ECO:0000256" key="3">
    <source>
        <dbReference type="ARBA" id="ARBA00023015"/>
    </source>
</evidence>
<keyword evidence="3" id="KW-0805">Transcription regulation</keyword>
<feature type="domain" description="HTH luxR-type" evidence="8">
    <location>
        <begin position="157"/>
        <end position="222"/>
    </location>
</feature>
<name>A0A3P7NU93_9FIRM</name>
<dbReference type="PRINTS" id="PR00038">
    <property type="entry name" value="HTHLUXR"/>
</dbReference>
<dbReference type="CDD" id="cd17535">
    <property type="entry name" value="REC_NarL-like"/>
    <property type="match status" value="1"/>
</dbReference>
<evidence type="ECO:0000256" key="6">
    <source>
        <dbReference type="ARBA" id="ARBA00024867"/>
    </source>
</evidence>
<comment type="function">
    <text evidence="6">May play the central regulatory role in sporulation. It may be an element of the effector pathway responsible for the activation of sporulation genes in response to nutritional stress. Spo0A may act in concert with spo0H (a sigma factor) to control the expression of some genes that are critical to the sporulation process.</text>
</comment>
<feature type="modified residue" description="4-aspartylphosphate" evidence="7">
    <location>
        <position position="56"/>
    </location>
</feature>
<dbReference type="OrthoDB" id="9779069at2"/>
<proteinExistence type="predicted"/>
<keyword evidence="2 7" id="KW-0597">Phosphoprotein</keyword>
<dbReference type="PANTHER" id="PTHR43214">
    <property type="entry name" value="TWO-COMPONENT RESPONSE REGULATOR"/>
    <property type="match status" value="1"/>
</dbReference>
<keyword evidence="4" id="KW-0238">DNA-binding</keyword>
<protein>
    <recommendedName>
        <fullName evidence="1">Stage 0 sporulation protein A homolog</fullName>
    </recommendedName>
</protein>
<dbReference type="AlphaFoldDB" id="A0A3P7NU93"/>
<dbReference type="EMBL" id="LR130778">
    <property type="protein sequence ID" value="VDN46445.1"/>
    <property type="molecule type" value="Genomic_DNA"/>
</dbReference>
<organism evidence="10 11">
    <name type="scientific">Petrocella atlantisensis</name>
    <dbReference type="NCBI Taxonomy" id="2173034"/>
    <lineage>
        <taxon>Bacteria</taxon>
        <taxon>Bacillati</taxon>
        <taxon>Bacillota</taxon>
        <taxon>Clostridia</taxon>
        <taxon>Lachnospirales</taxon>
        <taxon>Vallitaleaceae</taxon>
        <taxon>Petrocella</taxon>
    </lineage>
</organism>
<evidence type="ECO:0000313" key="10">
    <source>
        <dbReference type="EMBL" id="VDN46445.1"/>
    </source>
</evidence>